<dbReference type="GO" id="GO:0030245">
    <property type="term" value="P:cellulose catabolic process"/>
    <property type="evidence" value="ECO:0007669"/>
    <property type="project" value="UniProtKB-KW"/>
</dbReference>
<proteinExistence type="inferred from homology"/>
<dbReference type="GO" id="GO:0005829">
    <property type="term" value="C:cytosol"/>
    <property type="evidence" value="ECO:0007669"/>
    <property type="project" value="TreeGrafter"/>
</dbReference>
<feature type="active site" description="Proton donor" evidence="9">
    <location>
        <position position="165"/>
    </location>
</feature>
<evidence type="ECO:0000256" key="5">
    <source>
        <dbReference type="ARBA" id="ARBA00023001"/>
    </source>
</evidence>
<dbReference type="Gene3D" id="3.20.20.80">
    <property type="entry name" value="Glycosidases"/>
    <property type="match status" value="1"/>
</dbReference>
<dbReference type="EMBL" id="QFQB01000013">
    <property type="protein sequence ID" value="PZQ47405.1"/>
    <property type="molecule type" value="Genomic_DNA"/>
</dbReference>
<evidence type="ECO:0000256" key="11">
    <source>
        <dbReference type="RuleBase" id="RU361175"/>
    </source>
</evidence>
<feature type="binding site" evidence="10">
    <location>
        <position position="19"/>
    </location>
    <ligand>
        <name>substrate</name>
    </ligand>
</feature>
<comment type="catalytic activity">
    <reaction evidence="1 11">
        <text>Hydrolysis of terminal, non-reducing beta-D-glucosyl residues with release of beta-D-glucose.</text>
        <dbReference type="EC" id="3.2.1.21"/>
    </reaction>
</comment>
<name>A0A2W5N9H9_9BACT</name>
<dbReference type="Proteomes" id="UP000249417">
    <property type="component" value="Unassembled WGS sequence"/>
</dbReference>
<evidence type="ECO:0000256" key="7">
    <source>
        <dbReference type="ARBA" id="ARBA00023295"/>
    </source>
</evidence>
<comment type="caution">
    <text evidence="12">The sequence shown here is derived from an EMBL/GenBank/DDBJ whole genome shotgun (WGS) entry which is preliminary data.</text>
</comment>
<keyword evidence="8" id="KW-0624">Polysaccharide degradation</keyword>
<organism evidence="12 13">
    <name type="scientific">Micavibrio aeruginosavorus</name>
    <dbReference type="NCBI Taxonomy" id="349221"/>
    <lineage>
        <taxon>Bacteria</taxon>
        <taxon>Pseudomonadati</taxon>
        <taxon>Bdellovibrionota</taxon>
        <taxon>Bdellovibrionia</taxon>
        <taxon>Bdellovibrionales</taxon>
        <taxon>Pseudobdellovibrionaceae</taxon>
        <taxon>Micavibrio</taxon>
    </lineage>
</organism>
<evidence type="ECO:0000256" key="10">
    <source>
        <dbReference type="PIRSR" id="PIRSR617736-2"/>
    </source>
</evidence>
<evidence type="ECO:0000256" key="3">
    <source>
        <dbReference type="ARBA" id="ARBA00012744"/>
    </source>
</evidence>
<feature type="binding site" evidence="10">
    <location>
        <position position="164"/>
    </location>
    <ligand>
        <name>substrate</name>
    </ligand>
</feature>
<evidence type="ECO:0000256" key="2">
    <source>
        <dbReference type="ARBA" id="ARBA00010838"/>
    </source>
</evidence>
<dbReference type="PRINTS" id="PR00131">
    <property type="entry name" value="GLHYDRLASE1"/>
</dbReference>
<dbReference type="PANTHER" id="PTHR10353">
    <property type="entry name" value="GLYCOSYL HYDROLASE"/>
    <property type="match status" value="1"/>
</dbReference>
<feature type="binding site" evidence="10">
    <location>
        <position position="120"/>
    </location>
    <ligand>
        <name>substrate</name>
    </ligand>
</feature>
<dbReference type="InterPro" id="IPR033132">
    <property type="entry name" value="GH_1_N_CS"/>
</dbReference>
<evidence type="ECO:0000256" key="9">
    <source>
        <dbReference type="PIRSR" id="PIRSR617736-1"/>
    </source>
</evidence>
<feature type="binding site" evidence="10">
    <location>
        <position position="396"/>
    </location>
    <ligand>
        <name>substrate</name>
    </ligand>
</feature>
<evidence type="ECO:0000256" key="1">
    <source>
        <dbReference type="ARBA" id="ARBA00000448"/>
    </source>
</evidence>
<dbReference type="Pfam" id="PF00232">
    <property type="entry name" value="Glyco_hydro_1"/>
    <property type="match status" value="1"/>
</dbReference>
<comment type="similarity">
    <text evidence="2 11">Belongs to the glycosyl hydrolase 1 family.</text>
</comment>
<dbReference type="InterPro" id="IPR001360">
    <property type="entry name" value="Glyco_hydro_1"/>
</dbReference>
<feature type="active site" description="Nucleophile" evidence="9">
    <location>
        <position position="348"/>
    </location>
</feature>
<feature type="binding site" evidence="10">
    <location>
        <begin position="403"/>
        <end position="404"/>
    </location>
    <ligand>
        <name>substrate</name>
    </ligand>
</feature>
<keyword evidence="7 11" id="KW-0326">Glycosidase</keyword>
<keyword evidence="6" id="KW-0119">Carbohydrate metabolism</keyword>
<dbReference type="GO" id="GO:0008422">
    <property type="term" value="F:beta-glucosidase activity"/>
    <property type="evidence" value="ECO:0007669"/>
    <property type="project" value="UniProtKB-EC"/>
</dbReference>
<sequence length="441" mass="50150">MTNNTSPSFIWGTATAAFQIEGAWNADGKGPSIWDTFSHTPGNVKNNDNGDVACDHYNRVDEDVALIKNLGVDAYRMSISWTRLLPEGTGQLNQKGADFYNRLFDKLLEKNITPWATLYHWDLPQALQDKGGWTNRDITGWFEEYTDHVCRLYGDRVKNYIIINEPSIITYLGHYLGIFAPGIKSLDAMYASQHHINLVNGLVTQQMRGLLKDTNLGSSYTYFPMYPKDPSKPEDVRAAQIMDETWQRNFADPLFKGVYPANTLPHVEKYIKDGDMKTIVANQDYFGINHYNSNYVRADDSHPLGASNAEAPPGPRTDIGWNISPADLKVALIEIKEKYGNPVVCITENGMCENSEPDAKGVVNDDRRVGYLKDYTDAMFDARDNHGCNLQGYFVWSLMDNFEWAEGYGMRFGIVHMDYQTLKRTPKKSYDWYKSKIAESR</sequence>
<dbReference type="EC" id="3.2.1.21" evidence="3 11"/>
<evidence type="ECO:0000256" key="8">
    <source>
        <dbReference type="ARBA" id="ARBA00023326"/>
    </source>
</evidence>
<keyword evidence="4 11" id="KW-0378">Hydrolase</keyword>
<dbReference type="PROSITE" id="PS00653">
    <property type="entry name" value="GLYCOSYL_HYDROL_F1_2"/>
    <property type="match status" value="1"/>
</dbReference>
<dbReference type="FunFam" id="3.20.20.80:FF:000004">
    <property type="entry name" value="Beta-glucosidase 6-phospho-beta-glucosidase"/>
    <property type="match status" value="1"/>
</dbReference>
<evidence type="ECO:0000313" key="13">
    <source>
        <dbReference type="Proteomes" id="UP000249417"/>
    </source>
</evidence>
<evidence type="ECO:0000256" key="6">
    <source>
        <dbReference type="ARBA" id="ARBA00023277"/>
    </source>
</evidence>
<dbReference type="InterPro" id="IPR017853">
    <property type="entry name" value="GH"/>
</dbReference>
<keyword evidence="5" id="KW-0136">Cellulose degradation</keyword>
<dbReference type="SUPFAM" id="SSF51445">
    <property type="entry name" value="(Trans)glycosidases"/>
    <property type="match status" value="1"/>
</dbReference>
<evidence type="ECO:0000256" key="4">
    <source>
        <dbReference type="ARBA" id="ARBA00022801"/>
    </source>
</evidence>
<reference evidence="12 13" key="1">
    <citation type="submission" date="2017-08" db="EMBL/GenBank/DDBJ databases">
        <title>Infants hospitalized years apart are colonized by the same room-sourced microbial strains.</title>
        <authorList>
            <person name="Brooks B."/>
            <person name="Olm M.R."/>
            <person name="Firek B.A."/>
            <person name="Baker R."/>
            <person name="Thomas B.C."/>
            <person name="Morowitz M.J."/>
            <person name="Banfield J.F."/>
        </authorList>
    </citation>
    <scope>NUCLEOTIDE SEQUENCE [LARGE SCALE GENOMIC DNA]</scope>
    <source>
        <strain evidence="12">S2_005_002_R2_29</strain>
    </source>
</reference>
<gene>
    <name evidence="12" type="ORF">DI551_03315</name>
</gene>
<feature type="binding site" evidence="10">
    <location>
        <position position="291"/>
    </location>
    <ligand>
        <name>substrate</name>
    </ligand>
</feature>
<dbReference type="NCBIfam" id="TIGR03356">
    <property type="entry name" value="BGL"/>
    <property type="match status" value="1"/>
</dbReference>
<protein>
    <recommendedName>
        <fullName evidence="3 11">Beta-glucosidase</fullName>
        <ecNumber evidence="3 11">3.2.1.21</ecNumber>
    </recommendedName>
</protein>
<dbReference type="AlphaFoldDB" id="A0A2W5N9H9"/>
<dbReference type="PANTHER" id="PTHR10353:SF36">
    <property type="entry name" value="LP05116P"/>
    <property type="match status" value="1"/>
</dbReference>
<evidence type="ECO:0000313" key="12">
    <source>
        <dbReference type="EMBL" id="PZQ47405.1"/>
    </source>
</evidence>
<dbReference type="InterPro" id="IPR017736">
    <property type="entry name" value="Glyco_hydro_1_beta-glucosidase"/>
</dbReference>
<accession>A0A2W5N9H9</accession>